<evidence type="ECO:0000256" key="2">
    <source>
        <dbReference type="ARBA" id="ARBA00004236"/>
    </source>
</evidence>
<keyword evidence="20" id="KW-1185">Reference proteome</keyword>
<dbReference type="SMART" id="SM00387">
    <property type="entry name" value="HATPase_c"/>
    <property type="match status" value="1"/>
</dbReference>
<keyword evidence="5" id="KW-0808">Transferase</keyword>
<dbReference type="GO" id="GO:0005524">
    <property type="term" value="F:ATP binding"/>
    <property type="evidence" value="ECO:0007669"/>
    <property type="project" value="UniProtKB-KW"/>
</dbReference>
<dbReference type="InterPro" id="IPR004358">
    <property type="entry name" value="Sig_transdc_His_kin-like_C"/>
</dbReference>
<gene>
    <name evidence="19" type="ORF">SAMN05444365_10466</name>
</gene>
<dbReference type="InterPro" id="IPR013767">
    <property type="entry name" value="PAS_fold"/>
</dbReference>
<dbReference type="Pfam" id="PF02518">
    <property type="entry name" value="HATPase_c"/>
    <property type="match status" value="1"/>
</dbReference>
<feature type="domain" description="HAMP" evidence="18">
    <location>
        <begin position="299"/>
        <end position="350"/>
    </location>
</feature>
<evidence type="ECO:0000256" key="12">
    <source>
        <dbReference type="PROSITE-ProRule" id="PRU00169"/>
    </source>
</evidence>
<feature type="modified residue" description="4-aspartylphosphate" evidence="12">
    <location>
        <position position="789"/>
    </location>
</feature>
<dbReference type="InterPro" id="IPR035965">
    <property type="entry name" value="PAS-like_dom_sf"/>
</dbReference>
<evidence type="ECO:0000256" key="7">
    <source>
        <dbReference type="ARBA" id="ARBA00022741"/>
    </source>
</evidence>
<dbReference type="InterPro" id="IPR000700">
    <property type="entry name" value="PAS-assoc_C"/>
</dbReference>
<dbReference type="SMART" id="SM00448">
    <property type="entry name" value="REC"/>
    <property type="match status" value="1"/>
</dbReference>
<dbReference type="Proteomes" id="UP000242415">
    <property type="component" value="Unassembled WGS sequence"/>
</dbReference>
<dbReference type="SMART" id="SM00388">
    <property type="entry name" value="HisKA"/>
    <property type="match status" value="1"/>
</dbReference>
<dbReference type="InterPro" id="IPR011006">
    <property type="entry name" value="CheY-like_superfamily"/>
</dbReference>
<dbReference type="CDD" id="cd06225">
    <property type="entry name" value="HAMP"/>
    <property type="match status" value="1"/>
</dbReference>
<dbReference type="Pfam" id="PF00512">
    <property type="entry name" value="HisKA"/>
    <property type="match status" value="1"/>
</dbReference>
<evidence type="ECO:0000313" key="20">
    <source>
        <dbReference type="Proteomes" id="UP000242415"/>
    </source>
</evidence>
<evidence type="ECO:0000313" key="19">
    <source>
        <dbReference type="EMBL" id="SDY90110.1"/>
    </source>
</evidence>
<sequence>MSGGTEQRRRWPLRTYVVALVVLFIVASAISSAYQRAQAEQYARRAAVEDATFAARLAARDIGDALAALQKALDETVANPAIAQAFAPDLDPGACSLSFSGVGAFKSGHLDVIRADGTVACSSLKDRRVPGYRGAPWLAEARSTRGVLGPVTDDRTGRYVMIGSAPVGRLGMVAGFLDLESLGPALATMYGGPRQLSMLVTSADGATAVTRSIDSRRWTGASLRDTPFAADAGLVERRDPDGVRRLYGAATVPEIDWQVHAGADQNRALAAARELSTRQSTITLAGLLVVLVAAAVFHRRILRPVRRLSIAVRTAGATGNTPVPVTGPAELADLAEDFNRMTAAAERHLAEVSRLAAIVHSSVDAIIGKTLDGIITNWNDGAMAVYGYRAEEICGRHISVIVPPHLHPELEELLRRIRRGERVERLETQRVRKDGTVIEVSVTISPIHDGAGRVVGAAAVGRDITEEKRAAAERACLQQRLHQSQRLESLGQLAGGVAHDFNNLLAVILSCTELLADELDAASAAGRDVQAIQRAAERGARLTRQLLIFGRKDTTRPELLDLNAVVADLQELLARSIGQHVELVVRGASELPAVRADRGQLEQVLVNLAVNARDAMPDGGRLTIETASVDVDEVYAQLHPQLTPGRYVQLLVSDTGTGMAPEVVARAFEPFFTTKPKGTGTGLGLATVYGIVAEAGGTVTIYSEPGLGTTFRVYLPEVVGARPAPTTHAPAPVARGRGETILVVEDEAALREATTRLLRRNGYEVVEAGNGIEALEAAANTRWDLLLTDVVMPHMSGRELAERLRLHRPDLRVLFMSGYSQEVLGPGKALDEGVTLLAKPFTEAALLAKVHAALAGGVAGSPSLHPGG</sequence>
<feature type="domain" description="PAS" evidence="16">
    <location>
        <begin position="351"/>
        <end position="421"/>
    </location>
</feature>
<dbReference type="InterPro" id="IPR001789">
    <property type="entry name" value="Sig_transdc_resp-reg_receiver"/>
</dbReference>
<dbReference type="SMART" id="SM00304">
    <property type="entry name" value="HAMP"/>
    <property type="match status" value="1"/>
</dbReference>
<evidence type="ECO:0000256" key="13">
    <source>
        <dbReference type="SAM" id="Phobius"/>
    </source>
</evidence>
<protein>
    <recommendedName>
        <fullName evidence="3">histidine kinase</fullName>
        <ecNumber evidence="3">2.7.13.3</ecNumber>
    </recommendedName>
</protein>
<dbReference type="SUPFAM" id="SSF55874">
    <property type="entry name" value="ATPase domain of HSP90 chaperone/DNA topoisomerase II/histidine kinase"/>
    <property type="match status" value="1"/>
</dbReference>
<dbReference type="PROSITE" id="PS50112">
    <property type="entry name" value="PAS"/>
    <property type="match status" value="1"/>
</dbReference>
<dbReference type="PROSITE" id="PS50885">
    <property type="entry name" value="HAMP"/>
    <property type="match status" value="1"/>
</dbReference>
<dbReference type="InterPro" id="IPR000014">
    <property type="entry name" value="PAS"/>
</dbReference>
<name>A0A1H3NN54_9ACTN</name>
<dbReference type="PROSITE" id="PS50109">
    <property type="entry name" value="HIS_KIN"/>
    <property type="match status" value="1"/>
</dbReference>
<dbReference type="STRING" id="405436.SAMN05444365_10466"/>
<dbReference type="InterPro" id="IPR003660">
    <property type="entry name" value="HAMP_dom"/>
</dbReference>
<dbReference type="Pfam" id="PF00989">
    <property type="entry name" value="PAS"/>
    <property type="match status" value="1"/>
</dbReference>
<dbReference type="PROSITE" id="PS50113">
    <property type="entry name" value="PAC"/>
    <property type="match status" value="1"/>
</dbReference>
<evidence type="ECO:0000256" key="10">
    <source>
        <dbReference type="ARBA" id="ARBA00022989"/>
    </source>
</evidence>
<dbReference type="GO" id="GO:0005886">
    <property type="term" value="C:plasma membrane"/>
    <property type="evidence" value="ECO:0007669"/>
    <property type="project" value="UniProtKB-SubCell"/>
</dbReference>
<dbReference type="SMART" id="SM00086">
    <property type="entry name" value="PAC"/>
    <property type="match status" value="1"/>
</dbReference>
<dbReference type="InterPro" id="IPR036890">
    <property type="entry name" value="HATPase_C_sf"/>
</dbReference>
<dbReference type="Gene3D" id="3.40.50.2300">
    <property type="match status" value="1"/>
</dbReference>
<dbReference type="RefSeq" id="WP_091555979.1">
    <property type="nucleotide sequence ID" value="NZ_FNPH01000004.1"/>
</dbReference>
<evidence type="ECO:0000256" key="6">
    <source>
        <dbReference type="ARBA" id="ARBA00022692"/>
    </source>
</evidence>
<keyword evidence="9" id="KW-0067">ATP-binding</keyword>
<evidence type="ECO:0000256" key="3">
    <source>
        <dbReference type="ARBA" id="ARBA00012438"/>
    </source>
</evidence>
<evidence type="ECO:0000256" key="5">
    <source>
        <dbReference type="ARBA" id="ARBA00022679"/>
    </source>
</evidence>
<feature type="domain" description="PAC" evidence="17">
    <location>
        <begin position="424"/>
        <end position="476"/>
    </location>
</feature>
<evidence type="ECO:0000259" key="16">
    <source>
        <dbReference type="PROSITE" id="PS50112"/>
    </source>
</evidence>
<evidence type="ECO:0000259" key="18">
    <source>
        <dbReference type="PROSITE" id="PS50885"/>
    </source>
</evidence>
<keyword evidence="13" id="KW-0472">Membrane</keyword>
<evidence type="ECO:0000256" key="9">
    <source>
        <dbReference type="ARBA" id="ARBA00022840"/>
    </source>
</evidence>
<dbReference type="SUPFAM" id="SSF55785">
    <property type="entry name" value="PYP-like sensor domain (PAS domain)"/>
    <property type="match status" value="1"/>
</dbReference>
<keyword evidence="10 13" id="KW-1133">Transmembrane helix</keyword>
<dbReference type="InterPro" id="IPR003661">
    <property type="entry name" value="HisK_dim/P_dom"/>
</dbReference>
<evidence type="ECO:0000256" key="1">
    <source>
        <dbReference type="ARBA" id="ARBA00000085"/>
    </source>
</evidence>
<dbReference type="Gene3D" id="6.10.340.10">
    <property type="match status" value="1"/>
</dbReference>
<dbReference type="EMBL" id="FNPH01000004">
    <property type="protein sequence ID" value="SDY90110.1"/>
    <property type="molecule type" value="Genomic_DNA"/>
</dbReference>
<feature type="domain" description="Histidine kinase" evidence="14">
    <location>
        <begin position="496"/>
        <end position="719"/>
    </location>
</feature>
<dbReference type="PROSITE" id="PS50110">
    <property type="entry name" value="RESPONSE_REGULATORY"/>
    <property type="match status" value="1"/>
</dbReference>
<evidence type="ECO:0000259" key="14">
    <source>
        <dbReference type="PROSITE" id="PS50109"/>
    </source>
</evidence>
<dbReference type="PANTHER" id="PTHR43065">
    <property type="entry name" value="SENSOR HISTIDINE KINASE"/>
    <property type="match status" value="1"/>
</dbReference>
<proteinExistence type="predicted"/>
<reference evidence="20" key="1">
    <citation type="submission" date="2016-10" db="EMBL/GenBank/DDBJ databases">
        <authorList>
            <person name="Varghese N."/>
            <person name="Submissions S."/>
        </authorList>
    </citation>
    <scope>NUCLEOTIDE SEQUENCE [LARGE SCALE GENOMIC DNA]</scope>
    <source>
        <strain evidence="20">DSM 45245</strain>
    </source>
</reference>
<dbReference type="CDD" id="cd00082">
    <property type="entry name" value="HisKA"/>
    <property type="match status" value="1"/>
</dbReference>
<dbReference type="EC" id="2.7.13.3" evidence="3"/>
<dbReference type="SUPFAM" id="SSF47384">
    <property type="entry name" value="Homodimeric domain of signal transducing histidine kinase"/>
    <property type="match status" value="1"/>
</dbReference>
<organism evidence="19 20">
    <name type="scientific">Micromonospora pattaloongensis</name>
    <dbReference type="NCBI Taxonomy" id="405436"/>
    <lineage>
        <taxon>Bacteria</taxon>
        <taxon>Bacillati</taxon>
        <taxon>Actinomycetota</taxon>
        <taxon>Actinomycetes</taxon>
        <taxon>Micromonosporales</taxon>
        <taxon>Micromonosporaceae</taxon>
        <taxon>Micromonospora</taxon>
    </lineage>
</organism>
<keyword evidence="4 12" id="KW-0597">Phosphoprotein</keyword>
<dbReference type="InterPro" id="IPR005467">
    <property type="entry name" value="His_kinase_dom"/>
</dbReference>
<evidence type="ECO:0000256" key="4">
    <source>
        <dbReference type="ARBA" id="ARBA00022553"/>
    </source>
</evidence>
<feature type="domain" description="Response regulatory" evidence="15">
    <location>
        <begin position="740"/>
        <end position="854"/>
    </location>
</feature>
<dbReference type="CDD" id="cd18774">
    <property type="entry name" value="PDC2_HK_sensor"/>
    <property type="match status" value="1"/>
</dbReference>
<evidence type="ECO:0000259" key="17">
    <source>
        <dbReference type="PROSITE" id="PS50113"/>
    </source>
</evidence>
<dbReference type="NCBIfam" id="TIGR00229">
    <property type="entry name" value="sensory_box"/>
    <property type="match status" value="1"/>
</dbReference>
<dbReference type="Pfam" id="PF00672">
    <property type="entry name" value="HAMP"/>
    <property type="match status" value="1"/>
</dbReference>
<dbReference type="SUPFAM" id="SSF52172">
    <property type="entry name" value="CheY-like"/>
    <property type="match status" value="1"/>
</dbReference>
<dbReference type="AlphaFoldDB" id="A0A1H3NN54"/>
<comment type="catalytic activity">
    <reaction evidence="1">
        <text>ATP + protein L-histidine = ADP + protein N-phospho-L-histidine.</text>
        <dbReference type="EC" id="2.7.13.3"/>
    </reaction>
</comment>
<dbReference type="Gene3D" id="3.30.565.10">
    <property type="entry name" value="Histidine kinase-like ATPase, C-terminal domain"/>
    <property type="match status" value="1"/>
</dbReference>
<dbReference type="InterPro" id="IPR001610">
    <property type="entry name" value="PAC"/>
</dbReference>
<keyword evidence="7" id="KW-0547">Nucleotide-binding</keyword>
<dbReference type="GO" id="GO:0006355">
    <property type="term" value="P:regulation of DNA-templated transcription"/>
    <property type="evidence" value="ECO:0007669"/>
    <property type="project" value="InterPro"/>
</dbReference>
<dbReference type="PANTHER" id="PTHR43065:SF49">
    <property type="entry name" value="HISTIDINE KINASE"/>
    <property type="match status" value="1"/>
</dbReference>
<dbReference type="GO" id="GO:0000155">
    <property type="term" value="F:phosphorelay sensor kinase activity"/>
    <property type="evidence" value="ECO:0007669"/>
    <property type="project" value="InterPro"/>
</dbReference>
<evidence type="ECO:0000256" key="11">
    <source>
        <dbReference type="ARBA" id="ARBA00023012"/>
    </source>
</evidence>
<dbReference type="InterPro" id="IPR003594">
    <property type="entry name" value="HATPase_dom"/>
</dbReference>
<dbReference type="Pfam" id="PF00072">
    <property type="entry name" value="Response_reg"/>
    <property type="match status" value="1"/>
</dbReference>
<dbReference type="SMART" id="SM00091">
    <property type="entry name" value="PAS"/>
    <property type="match status" value="1"/>
</dbReference>
<keyword evidence="6 13" id="KW-0812">Transmembrane</keyword>
<dbReference type="CDD" id="cd00130">
    <property type="entry name" value="PAS"/>
    <property type="match status" value="1"/>
</dbReference>
<keyword evidence="11" id="KW-0902">Two-component regulatory system</keyword>
<dbReference type="InterPro" id="IPR036097">
    <property type="entry name" value="HisK_dim/P_sf"/>
</dbReference>
<evidence type="ECO:0000259" key="15">
    <source>
        <dbReference type="PROSITE" id="PS50110"/>
    </source>
</evidence>
<dbReference type="PRINTS" id="PR00344">
    <property type="entry name" value="BCTRLSENSOR"/>
</dbReference>
<feature type="transmembrane region" description="Helical" evidence="13">
    <location>
        <begin position="12"/>
        <end position="34"/>
    </location>
</feature>
<keyword evidence="8" id="KW-0418">Kinase</keyword>
<accession>A0A1H3NN54</accession>
<comment type="subcellular location">
    <subcellularLocation>
        <location evidence="2">Cell membrane</location>
    </subcellularLocation>
</comment>
<dbReference type="OrthoDB" id="9764154at2"/>
<evidence type="ECO:0000256" key="8">
    <source>
        <dbReference type="ARBA" id="ARBA00022777"/>
    </source>
</evidence>
<dbReference type="Gene3D" id="3.30.450.20">
    <property type="entry name" value="PAS domain"/>
    <property type="match status" value="1"/>
</dbReference>
<dbReference type="Gene3D" id="1.10.287.130">
    <property type="match status" value="1"/>
</dbReference>